<feature type="transmembrane region" description="Helical" evidence="6">
    <location>
        <begin position="6"/>
        <end position="28"/>
    </location>
</feature>
<keyword evidence="4 6" id="KW-1133">Transmembrane helix</keyword>
<keyword evidence="3 6" id="KW-0812">Transmembrane</keyword>
<feature type="transmembrane region" description="Helical" evidence="6">
    <location>
        <begin position="73"/>
        <end position="91"/>
    </location>
</feature>
<evidence type="ECO:0000256" key="1">
    <source>
        <dbReference type="ARBA" id="ARBA00004141"/>
    </source>
</evidence>
<feature type="transmembrane region" description="Helical" evidence="6">
    <location>
        <begin position="35"/>
        <end position="53"/>
    </location>
</feature>
<organism evidence="8 9">
    <name type="scientific">Cohnella herbarum</name>
    <dbReference type="NCBI Taxonomy" id="2728023"/>
    <lineage>
        <taxon>Bacteria</taxon>
        <taxon>Bacillati</taxon>
        <taxon>Bacillota</taxon>
        <taxon>Bacilli</taxon>
        <taxon>Bacillales</taxon>
        <taxon>Paenibacillaceae</taxon>
        <taxon>Cohnella</taxon>
    </lineage>
</organism>
<evidence type="ECO:0000256" key="3">
    <source>
        <dbReference type="ARBA" id="ARBA00022692"/>
    </source>
</evidence>
<dbReference type="Proteomes" id="UP000502248">
    <property type="component" value="Chromosome"/>
</dbReference>
<comment type="subcellular location">
    <subcellularLocation>
        <location evidence="1">Membrane</location>
        <topology evidence="1">Multi-pass membrane protein</topology>
    </subcellularLocation>
</comment>
<evidence type="ECO:0000256" key="2">
    <source>
        <dbReference type="ARBA" id="ARBA00009399"/>
    </source>
</evidence>
<evidence type="ECO:0000256" key="6">
    <source>
        <dbReference type="SAM" id="Phobius"/>
    </source>
</evidence>
<dbReference type="KEGG" id="cheb:HH215_24515"/>
<evidence type="ECO:0000256" key="4">
    <source>
        <dbReference type="ARBA" id="ARBA00022989"/>
    </source>
</evidence>
<dbReference type="InterPro" id="IPR051401">
    <property type="entry name" value="GtrA_CellWall_Glycosyl"/>
</dbReference>
<dbReference type="EMBL" id="CP051680">
    <property type="protein sequence ID" value="QJD86024.1"/>
    <property type="molecule type" value="Genomic_DNA"/>
</dbReference>
<keyword evidence="9" id="KW-1185">Reference proteome</keyword>
<dbReference type="PANTHER" id="PTHR38459">
    <property type="entry name" value="PROPHAGE BACTOPRENOL-LINKED GLUCOSE TRANSLOCASE HOMOLOG"/>
    <property type="match status" value="1"/>
</dbReference>
<keyword evidence="5 6" id="KW-0472">Membrane</keyword>
<evidence type="ECO:0000259" key="7">
    <source>
        <dbReference type="Pfam" id="PF04138"/>
    </source>
</evidence>
<gene>
    <name evidence="8" type="ORF">HH215_24515</name>
</gene>
<reference evidence="8 9" key="1">
    <citation type="submission" date="2020-04" db="EMBL/GenBank/DDBJ databases">
        <title>Genome sequencing of novel species.</title>
        <authorList>
            <person name="Heo J."/>
            <person name="Kim S.-J."/>
            <person name="Kim J.-S."/>
            <person name="Hong S.-B."/>
            <person name="Kwon S.-W."/>
        </authorList>
    </citation>
    <scope>NUCLEOTIDE SEQUENCE [LARGE SCALE GENOMIC DNA]</scope>
    <source>
        <strain evidence="8 9">MFER-1</strain>
    </source>
</reference>
<name>A0A7Z2VN81_9BACL</name>
<evidence type="ECO:0000313" key="9">
    <source>
        <dbReference type="Proteomes" id="UP000502248"/>
    </source>
</evidence>
<feature type="domain" description="GtrA/DPMS transmembrane" evidence="7">
    <location>
        <begin position="8"/>
        <end position="122"/>
    </location>
</feature>
<dbReference type="GO" id="GO:0000271">
    <property type="term" value="P:polysaccharide biosynthetic process"/>
    <property type="evidence" value="ECO:0007669"/>
    <property type="project" value="InterPro"/>
</dbReference>
<proteinExistence type="inferred from homology"/>
<accession>A0A7Z2VN81</accession>
<dbReference type="PANTHER" id="PTHR38459:SF1">
    <property type="entry name" value="PROPHAGE BACTOPRENOL-LINKED GLUCOSE TRANSLOCASE HOMOLOG"/>
    <property type="match status" value="1"/>
</dbReference>
<evidence type="ECO:0000313" key="8">
    <source>
        <dbReference type="EMBL" id="QJD86024.1"/>
    </source>
</evidence>
<dbReference type="AlphaFoldDB" id="A0A7Z2VN81"/>
<dbReference type="GO" id="GO:0005886">
    <property type="term" value="C:plasma membrane"/>
    <property type="evidence" value="ECO:0007669"/>
    <property type="project" value="TreeGrafter"/>
</dbReference>
<evidence type="ECO:0000256" key="5">
    <source>
        <dbReference type="ARBA" id="ARBA00023136"/>
    </source>
</evidence>
<comment type="similarity">
    <text evidence="2">Belongs to the GtrA family.</text>
</comment>
<protein>
    <submittedName>
        <fullName evidence="8">GtrA family protein</fullName>
    </submittedName>
</protein>
<sequence>MKFKVVMKYGMVGVVGTVIHFLLLILLVERFNMNPVLSSACGFLVVLLVSYLLNKYWTFPSSQSGWRSITKYTVVSVSGLLLNTGIMYVAVEKLHWRYTVGQALVTLIIPAFNFALNYYWTFRKTPARTYNG</sequence>
<feature type="transmembrane region" description="Helical" evidence="6">
    <location>
        <begin position="103"/>
        <end position="120"/>
    </location>
</feature>
<dbReference type="RefSeq" id="WP_169282276.1">
    <property type="nucleotide sequence ID" value="NZ_CP051680.1"/>
</dbReference>
<dbReference type="InterPro" id="IPR007267">
    <property type="entry name" value="GtrA_DPMS_TM"/>
</dbReference>
<dbReference type="Pfam" id="PF04138">
    <property type="entry name" value="GtrA_DPMS_TM"/>
    <property type="match status" value="1"/>
</dbReference>